<sequence>MGRSIDPDVFVQVVHHTDSEWQWQGTLHTFEEAGARLRVRRPATGAVSGGLECAICGETVRYAVRSAPATRLRRRMWAALACLAAVVLVATSVSAGPLVGRVVGSPTPGPAFAVIGVLIAGFGFGLFGGVLFVALWRTEHGVRGPKPLRFSSGANEHALKYS</sequence>
<accession>A0ABW2KG93</accession>
<name>A0ABW2KG93_9ACTN</name>
<evidence type="ECO:0000256" key="1">
    <source>
        <dbReference type="SAM" id="Phobius"/>
    </source>
</evidence>
<feature type="transmembrane region" description="Helical" evidence="1">
    <location>
        <begin position="111"/>
        <end position="136"/>
    </location>
</feature>
<gene>
    <name evidence="2" type="ORF">ACFQRF_11005</name>
</gene>
<organism evidence="2 3">
    <name type="scientific">Marinactinospora rubrisoli</name>
    <dbReference type="NCBI Taxonomy" id="2715399"/>
    <lineage>
        <taxon>Bacteria</taxon>
        <taxon>Bacillati</taxon>
        <taxon>Actinomycetota</taxon>
        <taxon>Actinomycetes</taxon>
        <taxon>Streptosporangiales</taxon>
        <taxon>Nocardiopsidaceae</taxon>
        <taxon>Marinactinospora</taxon>
    </lineage>
</organism>
<keyword evidence="1" id="KW-0812">Transmembrane</keyword>
<evidence type="ECO:0000313" key="3">
    <source>
        <dbReference type="Proteomes" id="UP001596540"/>
    </source>
</evidence>
<proteinExistence type="predicted"/>
<dbReference type="RefSeq" id="WP_379870918.1">
    <property type="nucleotide sequence ID" value="NZ_JBHTBH010000004.1"/>
</dbReference>
<feature type="transmembrane region" description="Helical" evidence="1">
    <location>
        <begin position="77"/>
        <end position="99"/>
    </location>
</feature>
<reference evidence="3" key="1">
    <citation type="journal article" date="2019" name="Int. J. Syst. Evol. Microbiol.">
        <title>The Global Catalogue of Microorganisms (GCM) 10K type strain sequencing project: providing services to taxonomists for standard genome sequencing and annotation.</title>
        <authorList>
            <consortium name="The Broad Institute Genomics Platform"/>
            <consortium name="The Broad Institute Genome Sequencing Center for Infectious Disease"/>
            <person name="Wu L."/>
            <person name="Ma J."/>
        </authorList>
    </citation>
    <scope>NUCLEOTIDE SEQUENCE [LARGE SCALE GENOMIC DNA]</scope>
    <source>
        <strain evidence="3">CGMCC 4.7382</strain>
    </source>
</reference>
<protein>
    <submittedName>
        <fullName evidence="2">Uncharacterized protein</fullName>
    </submittedName>
</protein>
<dbReference type="Proteomes" id="UP001596540">
    <property type="component" value="Unassembled WGS sequence"/>
</dbReference>
<evidence type="ECO:0000313" key="2">
    <source>
        <dbReference type="EMBL" id="MFC7328271.1"/>
    </source>
</evidence>
<keyword evidence="1" id="KW-1133">Transmembrane helix</keyword>
<keyword evidence="1" id="KW-0472">Membrane</keyword>
<dbReference type="EMBL" id="JBHTBH010000004">
    <property type="protein sequence ID" value="MFC7328271.1"/>
    <property type="molecule type" value="Genomic_DNA"/>
</dbReference>
<keyword evidence="3" id="KW-1185">Reference proteome</keyword>
<comment type="caution">
    <text evidence="2">The sequence shown here is derived from an EMBL/GenBank/DDBJ whole genome shotgun (WGS) entry which is preliminary data.</text>
</comment>